<sequence length="517" mass="55601">MSNRKGKAAPTDEELLAQLEGLSAEDPSTTQRAPRVSSRAQRPAPRQQSEADLLAELDNLAQERPASRPHTPRLSSSTAVPTPRASPKRTAAATPPPAARTSDEKALPRKSAESTRSFHTSYTPGTEAELEPEPEKGASVVPQAAQEQSSGGGWWGGIFATATAAVKQAEALAKEIKKNEEAQRWAEQVKGNVGALRGLGGELRSRALPTFTNILHTLAPPISSHERLQIHITHDFIGYPSLDPLIYQTFSRVMAQVEGGDLIVIQRGHESGPRRSSSDAGYTGSSSSGWSDGPWWRQTSEPRNLGAVKGLVEGTKLSKASAESYATDYFAPRGGVEEAAKLATQVLSDTNPVRSSDIFLAIQAIAHSAPGDLFGGSTAPKSPHDGIADPPDVPPDDLLAFAIYLHDPIHGITFHTLTQPLPHRWVQWLDAPSETSELEPSLPPEIAEIVNTGGVDPREWVAEWVEEVLALGVGVVAQRYVARRMGVGEGGLVGAKLGRTRWRLVPGRRLGRFRRCV</sequence>
<dbReference type="Proteomes" id="UP000324767">
    <property type="component" value="Unassembled WGS sequence"/>
</dbReference>
<reference evidence="2 3" key="1">
    <citation type="submission" date="2019-09" db="EMBL/GenBank/DDBJ databases">
        <title>The hologenome of the rock-dwelling lichen Lasallia pustulata.</title>
        <authorList>
            <person name="Greshake Tzovaras B."/>
            <person name="Segers F."/>
            <person name="Bicker A."/>
            <person name="Dal Grande F."/>
            <person name="Otte J."/>
            <person name="Hankeln T."/>
            <person name="Schmitt I."/>
            <person name="Ebersberger I."/>
        </authorList>
    </citation>
    <scope>NUCLEOTIDE SEQUENCE [LARGE SCALE GENOMIC DNA]</scope>
    <source>
        <strain evidence="2">A1-1</strain>
    </source>
</reference>
<organism evidence="2 3">
    <name type="scientific">Lasallia pustulata</name>
    <dbReference type="NCBI Taxonomy" id="136370"/>
    <lineage>
        <taxon>Eukaryota</taxon>
        <taxon>Fungi</taxon>
        <taxon>Dikarya</taxon>
        <taxon>Ascomycota</taxon>
        <taxon>Pezizomycotina</taxon>
        <taxon>Lecanoromycetes</taxon>
        <taxon>OSLEUM clade</taxon>
        <taxon>Umbilicariomycetidae</taxon>
        <taxon>Umbilicariales</taxon>
        <taxon>Umbilicariaceae</taxon>
        <taxon>Lasallia</taxon>
    </lineage>
</organism>
<feature type="compositionally biased region" description="Low complexity" evidence="1">
    <location>
        <begin position="81"/>
        <end position="93"/>
    </location>
</feature>
<accession>A0A5M8Q4M0</accession>
<feature type="region of interest" description="Disordered" evidence="1">
    <location>
        <begin position="1"/>
        <end position="152"/>
    </location>
</feature>
<dbReference type="OrthoDB" id="5594977at2759"/>
<proteinExistence type="predicted"/>
<feature type="compositionally biased region" description="Basic and acidic residues" evidence="1">
    <location>
        <begin position="101"/>
        <end position="113"/>
    </location>
</feature>
<evidence type="ECO:0000256" key="1">
    <source>
        <dbReference type="SAM" id="MobiDB-lite"/>
    </source>
</evidence>
<dbReference type="PANTHER" id="PTHR28265">
    <property type="entry name" value="MAINTENANCE OF TELOMERE CAPPING PROTEIN 1"/>
    <property type="match status" value="1"/>
</dbReference>
<dbReference type="InterPro" id="IPR018814">
    <property type="entry name" value="DUF5427"/>
</dbReference>
<comment type="caution">
    <text evidence="2">The sequence shown here is derived from an EMBL/GenBank/DDBJ whole genome shotgun (WGS) entry which is preliminary data.</text>
</comment>
<evidence type="ECO:0000313" key="2">
    <source>
        <dbReference type="EMBL" id="KAA6416155.1"/>
    </source>
</evidence>
<evidence type="ECO:0000313" key="3">
    <source>
        <dbReference type="Proteomes" id="UP000324767"/>
    </source>
</evidence>
<feature type="compositionally biased region" description="Polar residues" evidence="1">
    <location>
        <begin position="114"/>
        <end position="124"/>
    </location>
</feature>
<protein>
    <submittedName>
        <fullName evidence="2">Maintenance of telomere capping 1</fullName>
    </submittedName>
</protein>
<dbReference type="EMBL" id="VXIT01000001">
    <property type="protein sequence ID" value="KAA6416155.1"/>
    <property type="molecule type" value="Genomic_DNA"/>
</dbReference>
<name>A0A5M8Q4M0_9LECA</name>
<dbReference type="AlphaFoldDB" id="A0A5M8Q4M0"/>
<feature type="region of interest" description="Disordered" evidence="1">
    <location>
        <begin position="267"/>
        <end position="296"/>
    </location>
</feature>
<feature type="compositionally biased region" description="Low complexity" evidence="1">
    <location>
        <begin position="50"/>
        <end position="60"/>
    </location>
</feature>
<dbReference type="Pfam" id="PF10310">
    <property type="entry name" value="DUF5427"/>
    <property type="match status" value="1"/>
</dbReference>
<dbReference type="PANTHER" id="PTHR28265:SF1">
    <property type="entry name" value="MAINTENANCE OF TELOMERE CAPPING PROTEIN 1"/>
    <property type="match status" value="1"/>
</dbReference>
<feature type="compositionally biased region" description="Basic and acidic residues" evidence="1">
    <location>
        <begin position="267"/>
        <end position="277"/>
    </location>
</feature>
<feature type="compositionally biased region" description="Low complexity" evidence="1">
    <location>
        <begin position="278"/>
        <end position="296"/>
    </location>
</feature>
<gene>
    <name evidence="2" type="ORF">FRX48_00875</name>
</gene>